<reference evidence="3" key="1">
    <citation type="submission" date="2021-02" db="EMBL/GenBank/DDBJ databases">
        <authorList>
            <person name="Nowell W R."/>
        </authorList>
    </citation>
    <scope>NUCLEOTIDE SEQUENCE</scope>
</reference>
<dbReference type="Proteomes" id="UP000663828">
    <property type="component" value="Unassembled WGS sequence"/>
</dbReference>
<dbReference type="OrthoDB" id="10003988at2759"/>
<evidence type="ECO:0000313" key="3">
    <source>
        <dbReference type="EMBL" id="CAF0916776.1"/>
    </source>
</evidence>
<evidence type="ECO:0000256" key="1">
    <source>
        <dbReference type="SAM" id="Phobius"/>
    </source>
</evidence>
<gene>
    <name evidence="2" type="ORF">EDS130_LOCUS8936</name>
    <name evidence="3" type="ORF">XAT740_LOCUS8821</name>
</gene>
<organism evidence="3 4">
    <name type="scientific">Adineta ricciae</name>
    <name type="common">Rotifer</name>
    <dbReference type="NCBI Taxonomy" id="249248"/>
    <lineage>
        <taxon>Eukaryota</taxon>
        <taxon>Metazoa</taxon>
        <taxon>Spiralia</taxon>
        <taxon>Gnathifera</taxon>
        <taxon>Rotifera</taxon>
        <taxon>Eurotatoria</taxon>
        <taxon>Bdelloidea</taxon>
        <taxon>Adinetida</taxon>
        <taxon>Adinetidae</taxon>
        <taxon>Adineta</taxon>
    </lineage>
</organism>
<keyword evidence="1" id="KW-0812">Transmembrane</keyword>
<dbReference type="Proteomes" id="UP000663852">
    <property type="component" value="Unassembled WGS sequence"/>
</dbReference>
<dbReference type="EMBL" id="CAJNOR010000445">
    <property type="protein sequence ID" value="CAF0916776.1"/>
    <property type="molecule type" value="Genomic_DNA"/>
</dbReference>
<comment type="caution">
    <text evidence="3">The sequence shown here is derived from an EMBL/GenBank/DDBJ whole genome shotgun (WGS) entry which is preliminary data.</text>
</comment>
<dbReference type="EMBL" id="CAJNOJ010000029">
    <property type="protein sequence ID" value="CAF0883956.1"/>
    <property type="molecule type" value="Genomic_DNA"/>
</dbReference>
<accession>A0A814ASP8</accession>
<feature type="transmembrane region" description="Helical" evidence="1">
    <location>
        <begin position="6"/>
        <end position="31"/>
    </location>
</feature>
<name>A0A814ASP8_ADIRI</name>
<keyword evidence="1" id="KW-1133">Transmembrane helix</keyword>
<keyword evidence="4" id="KW-1185">Reference proteome</keyword>
<sequence>MPTDQWLIFAYIMIISSVILCGILPMIFRLYNARRRFHRYELERQVIEYSCLHNLTTSESIYNDLQMNISDLPQFMELDFTMFSGKEQSVPYIDDNTSL</sequence>
<dbReference type="AlphaFoldDB" id="A0A814ASP8"/>
<evidence type="ECO:0000313" key="2">
    <source>
        <dbReference type="EMBL" id="CAF0883956.1"/>
    </source>
</evidence>
<keyword evidence="1" id="KW-0472">Membrane</keyword>
<proteinExistence type="predicted"/>
<evidence type="ECO:0000313" key="4">
    <source>
        <dbReference type="Proteomes" id="UP000663828"/>
    </source>
</evidence>
<protein>
    <submittedName>
        <fullName evidence="3">Uncharacterized protein</fullName>
    </submittedName>
</protein>